<evidence type="ECO:0000256" key="6">
    <source>
        <dbReference type="ARBA" id="ARBA00023242"/>
    </source>
</evidence>
<keyword evidence="5" id="KW-0804">Transcription</keyword>
<dbReference type="PANTHER" id="PTHR31313:SF78">
    <property type="entry name" value="TRANSCRIPTION FACTOR DOMAIN-CONTAINING PROTEIN"/>
    <property type="match status" value="1"/>
</dbReference>
<keyword evidence="6" id="KW-0539">Nucleus</keyword>
<evidence type="ECO:0000313" key="10">
    <source>
        <dbReference type="Proteomes" id="UP001142393"/>
    </source>
</evidence>
<comment type="caution">
    <text evidence="9">The sequence shown here is derived from an EMBL/GenBank/DDBJ whole genome shotgun (WGS) entry which is preliminary data.</text>
</comment>
<feature type="compositionally biased region" description="Low complexity" evidence="7">
    <location>
        <begin position="208"/>
        <end position="225"/>
    </location>
</feature>
<reference evidence="9 10" key="1">
    <citation type="journal article" date="2023" name="Proc. Natl. Acad. Sci. U.S.A.">
        <title>A global phylogenomic analysis of the shiitake genus Lentinula.</title>
        <authorList>
            <person name="Sierra-Patev S."/>
            <person name="Min B."/>
            <person name="Naranjo-Ortiz M."/>
            <person name="Looney B."/>
            <person name="Konkel Z."/>
            <person name="Slot J.C."/>
            <person name="Sakamoto Y."/>
            <person name="Steenwyk J.L."/>
            <person name="Rokas A."/>
            <person name="Carro J."/>
            <person name="Camarero S."/>
            <person name="Ferreira P."/>
            <person name="Molpeceres G."/>
            <person name="Ruiz-Duenas F.J."/>
            <person name="Serrano A."/>
            <person name="Henrissat B."/>
            <person name="Drula E."/>
            <person name="Hughes K.W."/>
            <person name="Mata J.L."/>
            <person name="Ishikawa N.K."/>
            <person name="Vargas-Isla R."/>
            <person name="Ushijima S."/>
            <person name="Smith C.A."/>
            <person name="Donoghue J."/>
            <person name="Ahrendt S."/>
            <person name="Andreopoulos W."/>
            <person name="He G."/>
            <person name="LaButti K."/>
            <person name="Lipzen A."/>
            <person name="Ng V."/>
            <person name="Riley R."/>
            <person name="Sandor L."/>
            <person name="Barry K."/>
            <person name="Martinez A.T."/>
            <person name="Xiao Y."/>
            <person name="Gibbons J.G."/>
            <person name="Terashima K."/>
            <person name="Grigoriev I.V."/>
            <person name="Hibbett D."/>
        </authorList>
    </citation>
    <scope>NUCLEOTIDE SEQUENCE [LARGE SCALE GENOMIC DNA]</scope>
    <source>
        <strain evidence="9 10">TFB7810</strain>
    </source>
</reference>
<gene>
    <name evidence="9" type="ORF">DFH05DRAFT_1566850</name>
</gene>
<feature type="region of interest" description="Disordered" evidence="7">
    <location>
        <begin position="827"/>
        <end position="848"/>
    </location>
</feature>
<evidence type="ECO:0000256" key="4">
    <source>
        <dbReference type="ARBA" id="ARBA00023125"/>
    </source>
</evidence>
<evidence type="ECO:0000256" key="5">
    <source>
        <dbReference type="ARBA" id="ARBA00023163"/>
    </source>
</evidence>
<dbReference type="Pfam" id="PF04082">
    <property type="entry name" value="Fungal_trans"/>
    <property type="match status" value="1"/>
</dbReference>
<protein>
    <submittedName>
        <fullName evidence="9">Fungal-specific transcription factor domain-containing protein</fullName>
    </submittedName>
</protein>
<dbReference type="GO" id="GO:0006351">
    <property type="term" value="P:DNA-templated transcription"/>
    <property type="evidence" value="ECO:0007669"/>
    <property type="project" value="InterPro"/>
</dbReference>
<accession>A0A9W8PBH5</accession>
<dbReference type="GO" id="GO:0008270">
    <property type="term" value="F:zinc ion binding"/>
    <property type="evidence" value="ECO:0007669"/>
    <property type="project" value="InterPro"/>
</dbReference>
<feature type="region of interest" description="Disordered" evidence="7">
    <location>
        <begin position="887"/>
        <end position="928"/>
    </location>
</feature>
<feature type="region of interest" description="Disordered" evidence="7">
    <location>
        <begin position="1"/>
        <end position="29"/>
    </location>
</feature>
<keyword evidence="10" id="KW-1185">Reference proteome</keyword>
<sequence length="963" mass="107864">MDWHDSELSEDGDAPEFQTASRKRSSRGKLKANAKELQGKVFPVKVAPQLGLSAHFLVKDALIVLGDAEAYLVLGPSYKRGPPKGYIHAIEQRWHQVESLLGVILQCTDPRVQGVLADLRQDELACEILNRVDMGPYGPSGRRFQPQGATKEDFFASVLRSNGGAPGRDHSRSRRQSRVSREKVSLTQDRGLSIVPTQEWQDNLAARLSSSGSSSSLYSVTSTSSPDGPASQKRRLDSTPTDSQGHPDWNDMYTLEALSDNEECDGIAEGMGELSLTENQEIRYHGKASGLQFLSKNNRTDDRVEGGLWKLPMARVWPPSKVFVALTIQEDDIAVELPPVDMQDHLIDLYFTYIHPVFPVIHKNRFLSGYAARKEGRTRENSPSSVSSPKPESAQKVTNLLLLSIFSITARFCDDEAPKSPAGQMWEAGCEYLEKARAILTKIFDRSRPSTVQSLLLLGYREFGIGSMEQGWIYIGMAIRMAVDLGLHRNSDSWKHHGHNLFSRNESQSRRLIWWACCLTDRYGSVYMGRPIIIRDEDFDVPLPEIEEDDQELWQPLASDSIEIHYLPTPCHIIACQRVTGDLSKIFIFLLVDFISSSLLKVVTLGQIIQKLYPIKVTDITPRRTLLQTFESQLDRWYLTLPDHLRYDVASKRNVPPPHVIFLHIRYWGAVLLLNRAFIPNWTELDFSSRRSTLELKAFDLAQGAATHLSALVTAWREKFTLRRSSPFLTSYMLSTGIMHLLTLTLRPGNIQASKGLRQCLEALQEMEVLWPSASRAKDLLSGAVGSVKLGLDVCENVGRAKRDVEDAFGQEKNTDHIQREAFRTAGEGGQQNLSQEQGARPPEETGVQDLSHRLMAQMLGLVPGVEPSTSYYPGYEFWPAPRSVQAQQAQTAEHVTAPTSQIPQQNPSSSYSQIPSSINRQARPSNDLNTYGGPVAGWMADGSMMNAVPEYNYPYNYSQYGL</sequence>
<dbReference type="PANTHER" id="PTHR31313">
    <property type="entry name" value="TY1 ENHANCER ACTIVATOR"/>
    <property type="match status" value="1"/>
</dbReference>
<feature type="domain" description="Xylanolytic transcriptional activator regulatory" evidence="8">
    <location>
        <begin position="471"/>
        <end position="550"/>
    </location>
</feature>
<dbReference type="InterPro" id="IPR051615">
    <property type="entry name" value="Transcr_Regulatory_Elem"/>
</dbReference>
<keyword evidence="3" id="KW-0805">Transcription regulation</keyword>
<feature type="compositionally biased region" description="Polar residues" evidence="7">
    <location>
        <begin position="887"/>
        <end position="900"/>
    </location>
</feature>
<evidence type="ECO:0000256" key="7">
    <source>
        <dbReference type="SAM" id="MobiDB-lite"/>
    </source>
</evidence>
<keyword evidence="4" id="KW-0238">DNA-binding</keyword>
<evidence type="ECO:0000256" key="3">
    <source>
        <dbReference type="ARBA" id="ARBA00023015"/>
    </source>
</evidence>
<keyword evidence="2" id="KW-0862">Zinc</keyword>
<feature type="region of interest" description="Disordered" evidence="7">
    <location>
        <begin position="206"/>
        <end position="251"/>
    </location>
</feature>
<evidence type="ECO:0000256" key="1">
    <source>
        <dbReference type="ARBA" id="ARBA00022723"/>
    </source>
</evidence>
<dbReference type="EMBL" id="JANVFU010000001">
    <property type="protein sequence ID" value="KAJ3750823.1"/>
    <property type="molecule type" value="Genomic_DNA"/>
</dbReference>
<evidence type="ECO:0000259" key="8">
    <source>
        <dbReference type="SMART" id="SM00906"/>
    </source>
</evidence>
<dbReference type="AlphaFoldDB" id="A0A9W8PBH5"/>
<name>A0A9W8PBH5_9AGAR</name>
<dbReference type="GO" id="GO:0003677">
    <property type="term" value="F:DNA binding"/>
    <property type="evidence" value="ECO:0007669"/>
    <property type="project" value="UniProtKB-KW"/>
</dbReference>
<dbReference type="Proteomes" id="UP001142393">
    <property type="component" value="Unassembled WGS sequence"/>
</dbReference>
<dbReference type="SMART" id="SM00906">
    <property type="entry name" value="Fungal_trans"/>
    <property type="match status" value="1"/>
</dbReference>
<feature type="region of interest" description="Disordered" evidence="7">
    <location>
        <begin position="159"/>
        <end position="190"/>
    </location>
</feature>
<dbReference type="InterPro" id="IPR007219">
    <property type="entry name" value="XnlR_reg_dom"/>
</dbReference>
<feature type="compositionally biased region" description="Low complexity" evidence="7">
    <location>
        <begin position="901"/>
        <end position="920"/>
    </location>
</feature>
<proteinExistence type="predicted"/>
<organism evidence="9 10">
    <name type="scientific">Lentinula detonsa</name>
    <dbReference type="NCBI Taxonomy" id="2804962"/>
    <lineage>
        <taxon>Eukaryota</taxon>
        <taxon>Fungi</taxon>
        <taxon>Dikarya</taxon>
        <taxon>Basidiomycota</taxon>
        <taxon>Agaricomycotina</taxon>
        <taxon>Agaricomycetes</taxon>
        <taxon>Agaricomycetidae</taxon>
        <taxon>Agaricales</taxon>
        <taxon>Marasmiineae</taxon>
        <taxon>Omphalotaceae</taxon>
        <taxon>Lentinula</taxon>
    </lineage>
</organism>
<evidence type="ECO:0000313" key="9">
    <source>
        <dbReference type="EMBL" id="KAJ3750823.1"/>
    </source>
</evidence>
<dbReference type="CDD" id="cd12148">
    <property type="entry name" value="fungal_TF_MHR"/>
    <property type="match status" value="1"/>
</dbReference>
<evidence type="ECO:0000256" key="2">
    <source>
        <dbReference type="ARBA" id="ARBA00022833"/>
    </source>
</evidence>
<keyword evidence="1" id="KW-0479">Metal-binding</keyword>